<organism evidence="1 2">
    <name type="scientific">Citrus unshiu</name>
    <name type="common">Satsuma mandarin</name>
    <name type="synonym">Citrus nobilis var. unshiu</name>
    <dbReference type="NCBI Taxonomy" id="55188"/>
    <lineage>
        <taxon>Eukaryota</taxon>
        <taxon>Viridiplantae</taxon>
        <taxon>Streptophyta</taxon>
        <taxon>Embryophyta</taxon>
        <taxon>Tracheophyta</taxon>
        <taxon>Spermatophyta</taxon>
        <taxon>Magnoliopsida</taxon>
        <taxon>eudicotyledons</taxon>
        <taxon>Gunneridae</taxon>
        <taxon>Pentapetalae</taxon>
        <taxon>rosids</taxon>
        <taxon>malvids</taxon>
        <taxon>Sapindales</taxon>
        <taxon>Rutaceae</taxon>
        <taxon>Aurantioideae</taxon>
        <taxon>Citrus</taxon>
    </lineage>
</organism>
<name>A0A2H5QRQ7_CITUN</name>
<dbReference type="Proteomes" id="UP000236630">
    <property type="component" value="Unassembled WGS sequence"/>
</dbReference>
<comment type="caution">
    <text evidence="1">The sequence shown here is derived from an EMBL/GenBank/DDBJ whole genome shotgun (WGS) entry which is preliminary data.</text>
</comment>
<gene>
    <name evidence="1" type="ORF">CUMW_253000</name>
</gene>
<dbReference type="PANTHER" id="PTHR48449:SF1">
    <property type="entry name" value="DUF1985 DOMAIN-CONTAINING PROTEIN"/>
    <property type="match status" value="1"/>
</dbReference>
<evidence type="ECO:0008006" key="3">
    <source>
        <dbReference type="Google" id="ProtNLM"/>
    </source>
</evidence>
<feature type="non-terminal residue" evidence="1">
    <location>
        <position position="103"/>
    </location>
</feature>
<proteinExistence type="predicted"/>
<dbReference type="EMBL" id="BDQV01000641">
    <property type="protein sequence ID" value="GAY66965.1"/>
    <property type="molecule type" value="Genomic_DNA"/>
</dbReference>
<sequence length="103" mass="12229">MFEFAVVTGLNCEEIYKPNLDIVNDDSRNKERLNPDYVPEKKTYNLHGCPFAVQVWVLEIFHEVCQTFALKSKRVQYPRILNWIITKHVSFNAFNSFIFDKKK</sequence>
<evidence type="ECO:0000313" key="2">
    <source>
        <dbReference type="Proteomes" id="UP000236630"/>
    </source>
</evidence>
<dbReference type="PANTHER" id="PTHR48449">
    <property type="entry name" value="DUF1985 DOMAIN-CONTAINING PROTEIN"/>
    <property type="match status" value="1"/>
</dbReference>
<dbReference type="AlphaFoldDB" id="A0A2H5QRQ7"/>
<reference evidence="1 2" key="1">
    <citation type="journal article" date="2017" name="Front. Genet.">
        <title>Draft sequencing of the heterozygous diploid genome of Satsuma (Citrus unshiu Marc.) using a hybrid assembly approach.</title>
        <authorList>
            <person name="Shimizu T."/>
            <person name="Tanizawa Y."/>
            <person name="Mochizuki T."/>
            <person name="Nagasaki H."/>
            <person name="Yoshioka T."/>
            <person name="Toyoda A."/>
            <person name="Fujiyama A."/>
            <person name="Kaminuma E."/>
            <person name="Nakamura Y."/>
        </authorList>
    </citation>
    <scope>NUCLEOTIDE SEQUENCE [LARGE SCALE GENOMIC DNA]</scope>
    <source>
        <strain evidence="2">cv. Miyagawa wase</strain>
    </source>
</reference>
<evidence type="ECO:0000313" key="1">
    <source>
        <dbReference type="EMBL" id="GAY66965.1"/>
    </source>
</evidence>
<protein>
    <recommendedName>
        <fullName evidence="3">DUF1985 domain-containing protein</fullName>
    </recommendedName>
</protein>
<keyword evidence="2" id="KW-1185">Reference proteome</keyword>
<accession>A0A2H5QRQ7</accession>